<accession>A0A2U3E8A7</accession>
<dbReference type="AlphaFoldDB" id="A0A2U3E8A7"/>
<name>A0A2U3E8A7_PURLI</name>
<evidence type="ECO:0000256" key="1">
    <source>
        <dbReference type="SAM" id="MobiDB-lite"/>
    </source>
</evidence>
<dbReference type="EMBL" id="LCWV01000009">
    <property type="protein sequence ID" value="PWI70742.1"/>
    <property type="molecule type" value="Genomic_DNA"/>
</dbReference>
<comment type="caution">
    <text evidence="2">The sequence shown here is derived from an EMBL/GenBank/DDBJ whole genome shotgun (WGS) entry which is preliminary data.</text>
</comment>
<organism evidence="2 3">
    <name type="scientific">Purpureocillium lilacinum</name>
    <name type="common">Paecilomyces lilacinus</name>
    <dbReference type="NCBI Taxonomy" id="33203"/>
    <lineage>
        <taxon>Eukaryota</taxon>
        <taxon>Fungi</taxon>
        <taxon>Dikarya</taxon>
        <taxon>Ascomycota</taxon>
        <taxon>Pezizomycotina</taxon>
        <taxon>Sordariomycetes</taxon>
        <taxon>Hypocreomycetidae</taxon>
        <taxon>Hypocreales</taxon>
        <taxon>Ophiocordycipitaceae</taxon>
        <taxon>Purpureocillium</taxon>
    </lineage>
</organism>
<sequence length="215" mass="23860">MWRCLHSVRSRRKLGVLASSSAAIDLPTSTECEQYPSQSEARRACRASMIRGPLSSAVCISEARASASAGEIGVVRLAGTRPYEARMRPISWRHYDGWLEHPDQVPWPGWLSGIHSYMRLRVGPARRGSVAATPQTYGQDWHWLTSLDSWTVDEAMEQAASAFGEDSGRAVGVRRSPQVQSEWSTEWAKGTPRGRRERTGTRSMGIAMDCLNNLA</sequence>
<reference evidence="2 3" key="1">
    <citation type="journal article" date="2016" name="Front. Microbiol.">
        <title>Genome and transcriptome sequences reveal the specific parasitism of the nematophagous Purpureocillium lilacinum 36-1.</title>
        <authorList>
            <person name="Xie J."/>
            <person name="Li S."/>
            <person name="Mo C."/>
            <person name="Xiao X."/>
            <person name="Peng D."/>
            <person name="Wang G."/>
            <person name="Xiao Y."/>
        </authorList>
    </citation>
    <scope>NUCLEOTIDE SEQUENCE [LARGE SCALE GENOMIC DNA]</scope>
    <source>
        <strain evidence="2 3">36-1</strain>
    </source>
</reference>
<evidence type="ECO:0000313" key="3">
    <source>
        <dbReference type="Proteomes" id="UP000245956"/>
    </source>
</evidence>
<gene>
    <name evidence="2" type="ORF">PCL_13141</name>
</gene>
<feature type="region of interest" description="Disordered" evidence="1">
    <location>
        <begin position="181"/>
        <end position="200"/>
    </location>
</feature>
<dbReference type="Proteomes" id="UP000245956">
    <property type="component" value="Unassembled WGS sequence"/>
</dbReference>
<evidence type="ECO:0000313" key="2">
    <source>
        <dbReference type="EMBL" id="PWI70742.1"/>
    </source>
</evidence>
<protein>
    <submittedName>
        <fullName evidence="2">Uncharacterized protein</fullName>
    </submittedName>
</protein>
<proteinExistence type="predicted"/>